<dbReference type="STRING" id="1798495.A3C19_01555"/>
<evidence type="ECO:0000313" key="1">
    <source>
        <dbReference type="EMBL" id="OGG61420.1"/>
    </source>
</evidence>
<name>A0A1F6DJC5_9BACT</name>
<reference evidence="1 2" key="1">
    <citation type="journal article" date="2016" name="Nat. Commun.">
        <title>Thousands of microbial genomes shed light on interconnected biogeochemical processes in an aquifer system.</title>
        <authorList>
            <person name="Anantharaman K."/>
            <person name="Brown C.T."/>
            <person name="Hug L.A."/>
            <person name="Sharon I."/>
            <person name="Castelle C.J."/>
            <person name="Probst A.J."/>
            <person name="Thomas B.C."/>
            <person name="Singh A."/>
            <person name="Wilkins M.J."/>
            <person name="Karaoz U."/>
            <person name="Brodie E.L."/>
            <person name="Williams K.H."/>
            <person name="Hubbard S.S."/>
            <person name="Banfield J.F."/>
        </authorList>
    </citation>
    <scope>NUCLEOTIDE SEQUENCE [LARGE SCALE GENOMIC DNA]</scope>
</reference>
<dbReference type="Proteomes" id="UP000178532">
    <property type="component" value="Unassembled WGS sequence"/>
</dbReference>
<proteinExistence type="predicted"/>
<comment type="caution">
    <text evidence="1">The sequence shown here is derived from an EMBL/GenBank/DDBJ whole genome shotgun (WGS) entry which is preliminary data.</text>
</comment>
<accession>A0A1F6DJC5</accession>
<protein>
    <submittedName>
        <fullName evidence="1">Uncharacterized protein</fullName>
    </submittedName>
</protein>
<dbReference type="EMBL" id="MFLI01000020">
    <property type="protein sequence ID" value="OGG61420.1"/>
    <property type="molecule type" value="Genomic_DNA"/>
</dbReference>
<evidence type="ECO:0000313" key="2">
    <source>
        <dbReference type="Proteomes" id="UP000178532"/>
    </source>
</evidence>
<gene>
    <name evidence="1" type="ORF">A3C19_01555</name>
</gene>
<sequence>MAAKVDIVGTTISAPQMSEFFRLVALPESFVNGASFQLYLEHRDPFPQQGTSAAASKAEPVKKFALLADLGIITVPNNYDHATWLKTFAKKNRKKFYYYNDSINDENFSNPSRVLKPGEKLHVRVFKQVVSGMTTSEERMAFLSTQKTVLTGAQGASLVFEQKRDQLPKGYWHSSFGEKDRLWQDAGGYHCVPSVYARSDGGFEFRLGHFGLVWRDDDALLCFCDVE</sequence>
<organism evidence="1 2">
    <name type="scientific">Candidatus Kaiserbacteria bacterium RIFCSPHIGHO2_02_FULL_54_22</name>
    <dbReference type="NCBI Taxonomy" id="1798495"/>
    <lineage>
        <taxon>Bacteria</taxon>
        <taxon>Candidatus Kaiseribacteriota</taxon>
    </lineage>
</organism>
<dbReference type="AlphaFoldDB" id="A0A1F6DJC5"/>